<dbReference type="EMBL" id="JAAZON010000564">
    <property type="protein sequence ID" value="NMC63960.1"/>
    <property type="molecule type" value="Genomic_DNA"/>
</dbReference>
<comment type="caution">
    <text evidence="2">The sequence shown here is derived from an EMBL/GenBank/DDBJ whole genome shotgun (WGS) entry which is preliminary data.</text>
</comment>
<dbReference type="Pfam" id="PF01850">
    <property type="entry name" value="PIN"/>
    <property type="match status" value="1"/>
</dbReference>
<dbReference type="InterPro" id="IPR002716">
    <property type="entry name" value="PIN_dom"/>
</dbReference>
<evidence type="ECO:0000259" key="1">
    <source>
        <dbReference type="Pfam" id="PF01850"/>
    </source>
</evidence>
<reference evidence="2 3" key="1">
    <citation type="journal article" date="2020" name="Biotechnol. Biofuels">
        <title>New insights from the biogas microbiome by comprehensive genome-resolved metagenomics of nearly 1600 species originating from multiple anaerobic digesters.</title>
        <authorList>
            <person name="Campanaro S."/>
            <person name="Treu L."/>
            <person name="Rodriguez-R L.M."/>
            <person name="Kovalovszki A."/>
            <person name="Ziels R.M."/>
            <person name="Maus I."/>
            <person name="Zhu X."/>
            <person name="Kougias P.G."/>
            <person name="Basile A."/>
            <person name="Luo G."/>
            <person name="Schluter A."/>
            <person name="Konstantinidis K.T."/>
            <person name="Angelidaki I."/>
        </authorList>
    </citation>
    <scope>NUCLEOTIDE SEQUENCE [LARGE SCALE GENOMIC DNA]</scope>
    <source>
        <strain evidence="2">AS27yjCOA_65</strain>
    </source>
</reference>
<proteinExistence type="predicted"/>
<name>A0A7X9IME8_9DELT</name>
<gene>
    <name evidence="2" type="ORF">GYA55_12425</name>
</gene>
<dbReference type="Gene3D" id="3.40.50.1010">
    <property type="entry name" value="5'-nuclease"/>
    <property type="match status" value="1"/>
</dbReference>
<feature type="domain" description="PIN" evidence="1">
    <location>
        <begin position="5"/>
        <end position="123"/>
    </location>
</feature>
<accession>A0A7X9IME8</accession>
<evidence type="ECO:0000313" key="3">
    <source>
        <dbReference type="Proteomes" id="UP000524246"/>
    </source>
</evidence>
<organism evidence="2 3">
    <name type="scientific">SAR324 cluster bacterium</name>
    <dbReference type="NCBI Taxonomy" id="2024889"/>
    <lineage>
        <taxon>Bacteria</taxon>
        <taxon>Deltaproteobacteria</taxon>
        <taxon>SAR324 cluster</taxon>
    </lineage>
</organism>
<dbReference type="AlphaFoldDB" id="A0A7X9IME8"/>
<protein>
    <submittedName>
        <fullName evidence="2">PIN domain-containing protein</fullName>
    </submittedName>
</protein>
<dbReference type="InterPro" id="IPR029060">
    <property type="entry name" value="PIN-like_dom_sf"/>
</dbReference>
<dbReference type="Proteomes" id="UP000524246">
    <property type="component" value="Unassembled WGS sequence"/>
</dbReference>
<dbReference type="SUPFAM" id="SSF88723">
    <property type="entry name" value="PIN domain-like"/>
    <property type="match status" value="1"/>
</dbReference>
<sequence length="139" mass="15801">MKTRVLIDTGPIVALLSSRDQYHELCLNVMKDIVPPMITSWPVLTEASWLLRKNKKAIDGIFSAINGGLLLILDLDDKAPAWIHNFLKRYNDIGALPADASITYLAERENLDYVFTLDKKNFSTYRLSKKRALKLLPLN</sequence>
<evidence type="ECO:0000313" key="2">
    <source>
        <dbReference type="EMBL" id="NMC63960.1"/>
    </source>
</evidence>